<dbReference type="EMBL" id="JRLX01000020">
    <property type="protein sequence ID" value="KGO85480.1"/>
    <property type="molecule type" value="Genomic_DNA"/>
</dbReference>
<dbReference type="Proteomes" id="UP000030152">
    <property type="component" value="Unassembled WGS sequence"/>
</dbReference>
<dbReference type="OrthoDB" id="338827at2"/>
<evidence type="ECO:0000313" key="2">
    <source>
        <dbReference type="Proteomes" id="UP000030152"/>
    </source>
</evidence>
<reference evidence="1 2" key="1">
    <citation type="submission" date="2013-09" db="EMBL/GenBank/DDBJ databases">
        <authorList>
            <person name="Zeng Z."/>
            <person name="Chen C."/>
        </authorList>
    </citation>
    <scope>NUCLEOTIDE SEQUENCE [LARGE SCALE GENOMIC DNA]</scope>
    <source>
        <strain evidence="1 2">WB 3.3-2</strain>
    </source>
</reference>
<keyword evidence="2" id="KW-1185">Reference proteome</keyword>
<dbReference type="eggNOG" id="COG2010">
    <property type="taxonomic scope" value="Bacteria"/>
</dbReference>
<dbReference type="AlphaFoldDB" id="A0A0A2MB18"/>
<protein>
    <submittedName>
        <fullName evidence="1">Uncharacterized protein</fullName>
    </submittedName>
</protein>
<dbReference type="RefSeq" id="WP_020214676.1">
    <property type="nucleotide sequence ID" value="NZ_JRLX01000020.1"/>
</dbReference>
<evidence type="ECO:0000313" key="1">
    <source>
        <dbReference type="EMBL" id="KGO85480.1"/>
    </source>
</evidence>
<proteinExistence type="predicted"/>
<organism evidence="1 2">
    <name type="scientific">Flavobacterium rivuli WB 3.3-2 = DSM 21788</name>
    <dbReference type="NCBI Taxonomy" id="1121895"/>
    <lineage>
        <taxon>Bacteria</taxon>
        <taxon>Pseudomonadati</taxon>
        <taxon>Bacteroidota</taxon>
        <taxon>Flavobacteriia</taxon>
        <taxon>Flavobacteriales</taxon>
        <taxon>Flavobacteriaceae</taxon>
        <taxon>Flavobacterium</taxon>
    </lineage>
</organism>
<sequence length="361" mass="41104">MKNHYILRTLFFLSVFIAISSCGSDDSQDYKQISPVNIDLSTVPYPKLSDYKFFEGEMKDLKPAYKVLPYDLNSSLFTDYAHKKRFVWMPEGAKATYTADNKILEFPTGAVLIKNFYYDNVLPNNTTRIIETRLMIKKADGWIFADYIWNDEQTEAFYSLSGGFTQISWTEGNVTKSANYRIPPESECFTCHKHSTTALPIGPKPQNLNKDYNYANGSANQLTRWVQEGYLTNNVPALITTTADWTDTTKPLELRVRSYLDINCAHCHSDGAHCDYRPMRFAFSETTIPANLGICVAPQEIINTSLPYIVNKRNAVKSVMRFRMNTINETQRMPILGRTVIHTEAVALIDAWINAMDAPCP</sequence>
<comment type="caution">
    <text evidence="1">The sequence shown here is derived from an EMBL/GenBank/DDBJ whole genome shotgun (WGS) entry which is preliminary data.</text>
</comment>
<name>A0A0A2MB18_9FLAO</name>
<accession>A0A0A2MB18</accession>
<gene>
    <name evidence="1" type="ORF">Q765_15740</name>
</gene>
<dbReference type="PROSITE" id="PS51257">
    <property type="entry name" value="PROKAR_LIPOPROTEIN"/>
    <property type="match status" value="1"/>
</dbReference>
<dbReference type="STRING" id="1121895.GCA_000378485_03500"/>